<name>A0ABX2II90_9RHOO</name>
<comment type="caution">
    <text evidence="1">The sequence shown here is derived from an EMBL/GenBank/DDBJ whole genome shotgun (WGS) entry which is preliminary data.</text>
</comment>
<dbReference type="EMBL" id="JABCSC020000004">
    <property type="protein sequence ID" value="NSL56539.1"/>
    <property type="molecule type" value="Genomic_DNA"/>
</dbReference>
<sequence length="104" mass="11617">MAGFVFDFDFDHWRELAEKDPAAFFAARKALLERFIQSAPSRMDADLRSLQEMVDLSRAEAGTPDIAVGRLMGMLGDHLGALAGHMRQLRDQSDQLAALIPERD</sequence>
<dbReference type="InterPro" id="IPR021482">
    <property type="entry name" value="DUF3135"/>
</dbReference>
<evidence type="ECO:0000313" key="1">
    <source>
        <dbReference type="EMBL" id="NSL56539.1"/>
    </source>
</evidence>
<keyword evidence="2" id="KW-1185">Reference proteome</keyword>
<dbReference type="Proteomes" id="UP000778523">
    <property type="component" value="Unassembled WGS sequence"/>
</dbReference>
<dbReference type="RefSeq" id="WP_158239295.1">
    <property type="nucleotide sequence ID" value="NZ_JABCSC020000004.1"/>
</dbReference>
<proteinExistence type="predicted"/>
<protein>
    <submittedName>
        <fullName evidence="1">DUF3135 domain-containing protein</fullName>
    </submittedName>
</protein>
<evidence type="ECO:0000313" key="2">
    <source>
        <dbReference type="Proteomes" id="UP000778523"/>
    </source>
</evidence>
<accession>A0ABX2II90</accession>
<dbReference type="Pfam" id="PF11333">
    <property type="entry name" value="DUF3135"/>
    <property type="match status" value="1"/>
</dbReference>
<gene>
    <name evidence="1" type="ORF">HJ583_016010</name>
</gene>
<reference evidence="1 2" key="1">
    <citation type="submission" date="2020-06" db="EMBL/GenBank/DDBJ databases">
        <title>Draft genome of Uliginosibacterium sp. IMCC34675.</title>
        <authorList>
            <person name="Song J."/>
        </authorList>
    </citation>
    <scope>NUCLEOTIDE SEQUENCE [LARGE SCALE GENOMIC DNA]</scope>
    <source>
        <strain evidence="1 2">IMCC34675</strain>
    </source>
</reference>
<organism evidence="1 2">
    <name type="scientific">Uliginosibacterium aquaticum</name>
    <dbReference type="NCBI Taxonomy" id="2731212"/>
    <lineage>
        <taxon>Bacteria</taxon>
        <taxon>Pseudomonadati</taxon>
        <taxon>Pseudomonadota</taxon>
        <taxon>Betaproteobacteria</taxon>
        <taxon>Rhodocyclales</taxon>
        <taxon>Zoogloeaceae</taxon>
        <taxon>Uliginosibacterium</taxon>
    </lineage>
</organism>